<dbReference type="GO" id="GO:0016987">
    <property type="term" value="F:sigma factor activity"/>
    <property type="evidence" value="ECO:0007669"/>
    <property type="project" value="UniProtKB-KW"/>
</dbReference>
<feature type="coiled-coil region" evidence="5">
    <location>
        <begin position="209"/>
        <end position="236"/>
    </location>
</feature>
<dbReference type="InterPro" id="IPR000943">
    <property type="entry name" value="RNA_pol_sigma70"/>
</dbReference>
<dbReference type="SUPFAM" id="SSF88946">
    <property type="entry name" value="Sigma2 domain of RNA polymerase sigma factors"/>
    <property type="match status" value="1"/>
</dbReference>
<dbReference type="Pfam" id="PF00140">
    <property type="entry name" value="Sigma70_r1_2"/>
    <property type="match status" value="1"/>
</dbReference>
<accession>A0A1F5YCV4</accession>
<dbReference type="PRINTS" id="PR00046">
    <property type="entry name" value="SIGMA70FCT"/>
</dbReference>
<dbReference type="InterPro" id="IPR013325">
    <property type="entry name" value="RNA_pol_sigma_r2"/>
</dbReference>
<dbReference type="InterPro" id="IPR007627">
    <property type="entry name" value="RNA_pol_sigma70_r2"/>
</dbReference>
<evidence type="ECO:0000313" key="11">
    <source>
        <dbReference type="Proteomes" id="UP000179034"/>
    </source>
</evidence>
<feature type="domain" description="RNA polymerase sigma-70 region 2" evidence="9">
    <location>
        <begin position="321"/>
        <end position="391"/>
    </location>
</feature>
<organism evidence="10 11">
    <name type="scientific">Candidatus Glassbacteria bacterium RBG_16_58_8</name>
    <dbReference type="NCBI Taxonomy" id="1817866"/>
    <lineage>
        <taxon>Bacteria</taxon>
        <taxon>Candidatus Glassiibacteriota</taxon>
    </lineage>
</organism>
<dbReference type="InterPro" id="IPR014284">
    <property type="entry name" value="RNA_pol_sigma-70_dom"/>
</dbReference>
<evidence type="ECO:0000313" key="10">
    <source>
        <dbReference type="EMBL" id="OGF97959.1"/>
    </source>
</evidence>
<dbReference type="InterPro" id="IPR042189">
    <property type="entry name" value="RNA_pol_sigma_70_r1_1_sf"/>
</dbReference>
<evidence type="ECO:0000256" key="3">
    <source>
        <dbReference type="ARBA" id="ARBA00023125"/>
    </source>
</evidence>
<evidence type="ECO:0008006" key="12">
    <source>
        <dbReference type="Google" id="ProtNLM"/>
    </source>
</evidence>
<keyword evidence="2" id="KW-0731">Sigma factor</keyword>
<evidence type="ECO:0000256" key="1">
    <source>
        <dbReference type="ARBA" id="ARBA00023015"/>
    </source>
</evidence>
<dbReference type="PANTHER" id="PTHR30603:SF47">
    <property type="entry name" value="RNA POLYMERASE SIGMA FACTOR SIGD, CHLOROPLASTIC"/>
    <property type="match status" value="1"/>
</dbReference>
<sequence length="402" mass="46296">MTFEKLNDLLPGDILDPRIIDQVIISLNSEGIQLVESREEYERIQRRGSGAVDHSAARRPGSRADDPVKMYLREMGKVSLLSRDEEIELAKQIEEGRRGILEILFESSSSIYRLLKTSRKLEDGEIQLEDFIDLDLINGNGDRSAETSPAAIMKLIQKCTRNFEEIIKLREKFGGGGRIDMEKMLVRIDPLKVEIKKDLLYLPLRQSQIDQLMDDLRSLHKVVRDALQEVADLEKKIGLSAKDILRLYGRLLKKSLAHPGKGIISRFKPAQIRDGALMIRRVRHRIHRVELATDLDCKTICELVERMERYQSLVRRASRNLIEANVRLVISIAKRYSNRGVEFLDLIQEGNSGLIRATEKFDHRKGYKFSTYATWWIRQAMTRAIADQARTIRIPVHMIEAI</sequence>
<evidence type="ECO:0000256" key="2">
    <source>
        <dbReference type="ARBA" id="ARBA00023082"/>
    </source>
</evidence>
<dbReference type="GO" id="GO:0006352">
    <property type="term" value="P:DNA-templated transcription initiation"/>
    <property type="evidence" value="ECO:0007669"/>
    <property type="project" value="InterPro"/>
</dbReference>
<evidence type="ECO:0000259" key="8">
    <source>
        <dbReference type="Pfam" id="PF03979"/>
    </source>
</evidence>
<feature type="non-terminal residue" evidence="10">
    <location>
        <position position="402"/>
    </location>
</feature>
<keyword evidence="5" id="KW-0175">Coiled coil</keyword>
<dbReference type="Proteomes" id="UP000179034">
    <property type="component" value="Unassembled WGS sequence"/>
</dbReference>
<gene>
    <name evidence="10" type="ORF">A2Z06_02655</name>
</gene>
<dbReference type="EMBL" id="MFIW01000031">
    <property type="protein sequence ID" value="OGF97959.1"/>
    <property type="molecule type" value="Genomic_DNA"/>
</dbReference>
<keyword evidence="3" id="KW-0238">DNA-binding</keyword>
<feature type="domain" description="RNA polymerase sigma factor 70 region 1.1" evidence="8">
    <location>
        <begin position="2"/>
        <end position="43"/>
    </location>
</feature>
<evidence type="ECO:0000256" key="4">
    <source>
        <dbReference type="ARBA" id="ARBA00023163"/>
    </source>
</evidence>
<evidence type="ECO:0000256" key="6">
    <source>
        <dbReference type="SAM" id="MobiDB-lite"/>
    </source>
</evidence>
<dbReference type="PANTHER" id="PTHR30603">
    <property type="entry name" value="RNA POLYMERASE SIGMA FACTOR RPO"/>
    <property type="match status" value="1"/>
</dbReference>
<protein>
    <recommendedName>
        <fullName evidence="12">RNA polymerase sigma-70 domain-containing protein</fullName>
    </recommendedName>
</protein>
<dbReference type="InterPro" id="IPR009042">
    <property type="entry name" value="RNA_pol_sigma70_r1_2"/>
</dbReference>
<dbReference type="FunFam" id="1.10.601.10:FF:000001">
    <property type="entry name" value="RNA polymerase sigma factor SigA"/>
    <property type="match status" value="1"/>
</dbReference>
<dbReference type="InterPro" id="IPR007127">
    <property type="entry name" value="RNA_pol_sigma_70_r1_1"/>
</dbReference>
<dbReference type="Gene3D" id="1.10.601.10">
    <property type="entry name" value="RNA Polymerase Primary Sigma Factor"/>
    <property type="match status" value="1"/>
</dbReference>
<dbReference type="AlphaFoldDB" id="A0A1F5YCV4"/>
<dbReference type="Pfam" id="PF03979">
    <property type="entry name" value="Sigma70_r1_1"/>
    <property type="match status" value="1"/>
</dbReference>
<reference evidence="10 11" key="1">
    <citation type="journal article" date="2016" name="Nat. Commun.">
        <title>Thousands of microbial genomes shed light on interconnected biogeochemical processes in an aquifer system.</title>
        <authorList>
            <person name="Anantharaman K."/>
            <person name="Brown C.T."/>
            <person name="Hug L.A."/>
            <person name="Sharon I."/>
            <person name="Castelle C.J."/>
            <person name="Probst A.J."/>
            <person name="Thomas B.C."/>
            <person name="Singh A."/>
            <person name="Wilkins M.J."/>
            <person name="Karaoz U."/>
            <person name="Brodie E.L."/>
            <person name="Williams K.H."/>
            <person name="Hubbard S.S."/>
            <person name="Banfield J.F."/>
        </authorList>
    </citation>
    <scope>NUCLEOTIDE SEQUENCE [LARGE SCALE GENOMIC DNA]</scope>
</reference>
<evidence type="ECO:0000256" key="5">
    <source>
        <dbReference type="SAM" id="Coils"/>
    </source>
</evidence>
<comment type="caution">
    <text evidence="10">The sequence shown here is derived from an EMBL/GenBank/DDBJ whole genome shotgun (WGS) entry which is preliminary data.</text>
</comment>
<feature type="domain" description="RNA polymerase sigma-70 region 1.2" evidence="7">
    <location>
        <begin position="66"/>
        <end position="97"/>
    </location>
</feature>
<evidence type="ECO:0000259" key="9">
    <source>
        <dbReference type="Pfam" id="PF04542"/>
    </source>
</evidence>
<dbReference type="NCBIfam" id="TIGR02937">
    <property type="entry name" value="sigma70-ECF"/>
    <property type="match status" value="1"/>
</dbReference>
<dbReference type="GO" id="GO:0003677">
    <property type="term" value="F:DNA binding"/>
    <property type="evidence" value="ECO:0007669"/>
    <property type="project" value="UniProtKB-KW"/>
</dbReference>
<name>A0A1F5YCV4_9BACT</name>
<dbReference type="Pfam" id="PF04542">
    <property type="entry name" value="Sigma70_r2"/>
    <property type="match status" value="1"/>
</dbReference>
<feature type="region of interest" description="Disordered" evidence="6">
    <location>
        <begin position="45"/>
        <end position="65"/>
    </location>
</feature>
<dbReference type="InterPro" id="IPR050239">
    <property type="entry name" value="Sigma-70_RNA_pol_init_factors"/>
</dbReference>
<evidence type="ECO:0000259" key="7">
    <source>
        <dbReference type="Pfam" id="PF00140"/>
    </source>
</evidence>
<dbReference type="Gene3D" id="1.10.220.120">
    <property type="entry name" value="Sigma-70 factor, region 1.1"/>
    <property type="match status" value="1"/>
</dbReference>
<proteinExistence type="predicted"/>
<keyword evidence="4" id="KW-0804">Transcription</keyword>
<keyword evidence="1" id="KW-0805">Transcription regulation</keyword>